<reference evidence="2 3" key="1">
    <citation type="submission" date="2024-09" db="EMBL/GenBank/DDBJ databases">
        <authorList>
            <person name="Sun Q."/>
            <person name="Mori K."/>
        </authorList>
    </citation>
    <scope>NUCLEOTIDE SEQUENCE [LARGE SCALE GENOMIC DNA]</scope>
    <source>
        <strain evidence="2 3">JCM 3324</strain>
    </source>
</reference>
<dbReference type="Gene3D" id="3.10.180.10">
    <property type="entry name" value="2,3-Dihydroxybiphenyl 1,2-Dioxygenase, domain 1"/>
    <property type="match status" value="1"/>
</dbReference>
<dbReference type="Proteomes" id="UP001589568">
    <property type="component" value="Unassembled WGS sequence"/>
</dbReference>
<comment type="caution">
    <text evidence="2">The sequence shown here is derived from an EMBL/GenBank/DDBJ whole genome shotgun (WGS) entry which is preliminary data.</text>
</comment>
<sequence length="65" mass="7266">MTSREMGFTVTRDRADGENRWIEIQPSGGGTRLTLLKADPQWPETPAGAATFADDEGHEFHRGRH</sequence>
<dbReference type="InterPro" id="IPR029068">
    <property type="entry name" value="Glyas_Bleomycin-R_OHBP_Dase"/>
</dbReference>
<gene>
    <name evidence="2" type="ORF">ACFFR3_41955</name>
</gene>
<protein>
    <submittedName>
        <fullName evidence="2">Uncharacterized protein</fullName>
    </submittedName>
</protein>
<dbReference type="EMBL" id="JBHMCF010000046">
    <property type="protein sequence ID" value="MFB9476099.1"/>
    <property type="molecule type" value="Genomic_DNA"/>
</dbReference>
<proteinExistence type="predicted"/>
<name>A0ABV5P0K0_9ACTN</name>
<keyword evidence="3" id="KW-1185">Reference proteome</keyword>
<dbReference type="RefSeq" id="WP_364381621.1">
    <property type="nucleotide sequence ID" value="NZ_JBHMCF010000046.1"/>
</dbReference>
<organism evidence="2 3">
    <name type="scientific">Nonomuraea salmonea</name>
    <dbReference type="NCBI Taxonomy" id="46181"/>
    <lineage>
        <taxon>Bacteria</taxon>
        <taxon>Bacillati</taxon>
        <taxon>Actinomycetota</taxon>
        <taxon>Actinomycetes</taxon>
        <taxon>Streptosporangiales</taxon>
        <taxon>Streptosporangiaceae</taxon>
        <taxon>Nonomuraea</taxon>
    </lineage>
</organism>
<feature type="region of interest" description="Disordered" evidence="1">
    <location>
        <begin position="46"/>
        <end position="65"/>
    </location>
</feature>
<accession>A0ABV5P0K0</accession>
<evidence type="ECO:0000313" key="2">
    <source>
        <dbReference type="EMBL" id="MFB9476099.1"/>
    </source>
</evidence>
<evidence type="ECO:0000256" key="1">
    <source>
        <dbReference type="SAM" id="MobiDB-lite"/>
    </source>
</evidence>
<evidence type="ECO:0000313" key="3">
    <source>
        <dbReference type="Proteomes" id="UP001589568"/>
    </source>
</evidence>